<organism evidence="1 2">
    <name type="scientific">Citrullus colocynthis</name>
    <name type="common">colocynth</name>
    <dbReference type="NCBI Taxonomy" id="252529"/>
    <lineage>
        <taxon>Eukaryota</taxon>
        <taxon>Viridiplantae</taxon>
        <taxon>Streptophyta</taxon>
        <taxon>Embryophyta</taxon>
        <taxon>Tracheophyta</taxon>
        <taxon>Spermatophyta</taxon>
        <taxon>Magnoliopsida</taxon>
        <taxon>eudicotyledons</taxon>
        <taxon>Gunneridae</taxon>
        <taxon>Pentapetalae</taxon>
        <taxon>rosids</taxon>
        <taxon>fabids</taxon>
        <taxon>Cucurbitales</taxon>
        <taxon>Cucurbitaceae</taxon>
        <taxon>Benincaseae</taxon>
        <taxon>Citrullus</taxon>
    </lineage>
</organism>
<name>A0ABP0XSB3_9ROSI</name>
<evidence type="ECO:0000313" key="2">
    <source>
        <dbReference type="Proteomes" id="UP001642487"/>
    </source>
</evidence>
<evidence type="ECO:0000313" key="1">
    <source>
        <dbReference type="EMBL" id="CAK9311053.1"/>
    </source>
</evidence>
<sequence>MRSYELQLVDICGRFPPFCTISLLFVWLTKSPTNKPIDTQSPHELAAGLRYLPRSLRVLIEGTTIFLYIKIIRHGFLPIRSKNHPFIEA</sequence>
<keyword evidence="2" id="KW-1185">Reference proteome</keyword>
<accession>A0ABP0XSB3</accession>
<reference evidence="1 2" key="1">
    <citation type="submission" date="2024-03" db="EMBL/GenBank/DDBJ databases">
        <authorList>
            <person name="Gkanogiannis A."/>
            <person name="Becerra Lopez-Lavalle L."/>
        </authorList>
    </citation>
    <scope>NUCLEOTIDE SEQUENCE [LARGE SCALE GENOMIC DNA]</scope>
</reference>
<dbReference type="EMBL" id="OZ021744">
    <property type="protein sequence ID" value="CAK9311053.1"/>
    <property type="molecule type" value="Genomic_DNA"/>
</dbReference>
<dbReference type="Proteomes" id="UP001642487">
    <property type="component" value="Chromosome 10"/>
</dbReference>
<protein>
    <submittedName>
        <fullName evidence="1">Uncharacterized protein</fullName>
    </submittedName>
</protein>
<gene>
    <name evidence="1" type="ORF">CITCOLO1_LOCUS2701</name>
</gene>
<proteinExistence type="predicted"/>